<dbReference type="AlphaFoldDB" id="A0A835IXP3"/>
<accession>A0A835IXP3</accession>
<sequence>FKGELYLLATDQETGKRIVVTQTTTAIMEEFQLGALQYTVFNLRLYSMHEAGFSKHGMLPRSQASLSYRSSTLNMSPFGAVGVNQKDNKSVVSPSFGRIKREMSLDGHLQGLDLLWLKGNKNGIMRECSIKIEVNDGQRHDMWVTSSEH</sequence>
<feature type="non-terminal residue" evidence="1">
    <location>
        <position position="149"/>
    </location>
</feature>
<keyword evidence="2" id="KW-1185">Reference proteome</keyword>
<comment type="caution">
    <text evidence="1">The sequence shown here is derived from an EMBL/GenBank/DDBJ whole genome shotgun (WGS) entry which is preliminary data.</text>
</comment>
<proteinExistence type="predicted"/>
<gene>
    <name evidence="1" type="ORF">IFM89_008075</name>
</gene>
<reference evidence="1 2" key="1">
    <citation type="submission" date="2020-10" db="EMBL/GenBank/DDBJ databases">
        <title>The Coptis chinensis genome and diversification of protoberbering-type alkaloids.</title>
        <authorList>
            <person name="Wang B."/>
            <person name="Shu S."/>
            <person name="Song C."/>
            <person name="Liu Y."/>
        </authorList>
    </citation>
    <scope>NUCLEOTIDE SEQUENCE [LARGE SCALE GENOMIC DNA]</scope>
    <source>
        <strain evidence="1">HL-2020</strain>
        <tissue evidence="1">Leaf</tissue>
    </source>
</reference>
<dbReference type="Proteomes" id="UP000631114">
    <property type="component" value="Unassembled WGS sequence"/>
</dbReference>
<evidence type="ECO:0000313" key="2">
    <source>
        <dbReference type="Proteomes" id="UP000631114"/>
    </source>
</evidence>
<dbReference type="EMBL" id="JADFTS010000001">
    <property type="protein sequence ID" value="KAF9624137.1"/>
    <property type="molecule type" value="Genomic_DNA"/>
</dbReference>
<protein>
    <submittedName>
        <fullName evidence="1">Uncharacterized protein</fullName>
    </submittedName>
</protein>
<organism evidence="1 2">
    <name type="scientific">Coptis chinensis</name>
    <dbReference type="NCBI Taxonomy" id="261450"/>
    <lineage>
        <taxon>Eukaryota</taxon>
        <taxon>Viridiplantae</taxon>
        <taxon>Streptophyta</taxon>
        <taxon>Embryophyta</taxon>
        <taxon>Tracheophyta</taxon>
        <taxon>Spermatophyta</taxon>
        <taxon>Magnoliopsida</taxon>
        <taxon>Ranunculales</taxon>
        <taxon>Ranunculaceae</taxon>
        <taxon>Coptidoideae</taxon>
        <taxon>Coptis</taxon>
    </lineage>
</organism>
<name>A0A835IXP3_9MAGN</name>
<evidence type="ECO:0000313" key="1">
    <source>
        <dbReference type="EMBL" id="KAF9624137.1"/>
    </source>
</evidence>